<reference evidence="2 3" key="1">
    <citation type="submission" date="2019-06" db="EMBL/GenBank/DDBJ databases">
        <title>A chromosomal-level reference genome of Carpinus fangiana (Coryloideae, Betulaceae).</title>
        <authorList>
            <person name="Yang X."/>
            <person name="Wang Z."/>
            <person name="Zhang L."/>
            <person name="Hao G."/>
            <person name="Liu J."/>
            <person name="Yang Y."/>
        </authorList>
    </citation>
    <scope>NUCLEOTIDE SEQUENCE [LARGE SCALE GENOMIC DNA]</scope>
    <source>
        <strain evidence="2">Cfa_2016G</strain>
        <tissue evidence="2">Leaf</tissue>
    </source>
</reference>
<evidence type="ECO:0000313" key="3">
    <source>
        <dbReference type="Proteomes" id="UP000327013"/>
    </source>
</evidence>
<comment type="caution">
    <text evidence="2">The sequence shown here is derived from an EMBL/GenBank/DDBJ whole genome shotgun (WGS) entry which is preliminary data.</text>
</comment>
<keyword evidence="3" id="KW-1185">Reference proteome</keyword>
<sequence>MTTSSAAFVKAPPFPVMSFQNMAIRDSPADSSSGATAGTSKSSVSSAPVGSGESLNMYLNALGLTEADSRPTQGAFEEIRTTPLFSWQVKKRAARSLHPSPATFTRGAPGPQSMVNFGQYALLGQELESATRYGLPDTAKPIFLNTDAPWSAFLCGSQGSGKSYTLSCILEGCMLPHPSIGKLPQPLAGILFHYDPHNSNHPCEAAYLSSHIPVTVLVSPSNYWERLHVYKQVPGGGIKVRPMMLQDKHLNVQRMRRLMAFRESDGSVPLYMEVIVRILRDMAVESKGGRGLGYADFLRRLDREEDFTKMQKGPMNLRLNLLDSFMSTRYAAKKSFGLSKDAMSENLFATTPGTLTIVDLSDPFIDPGSACSLFDMCLALFLEHDTKLGRVVALDEAHKFMTTTDASNDFTESLLQLIREQRHKGARIVISTQEPTISPRLLDLCSMTLVHRFTSPAWLNALRSHLAGASDFANDNPGAQKRSKQDLMDEIVNLRVGESLLFSPSAMLDVVEGAASQGLAANGGMGTAQNSRFAGLNTAGKEVEVNVDAQYHSLRGDVIVSSKAFPGVMHDREPGYGAIAKLGMQHIKFRTRPRLTADGGRSILASTGVGR</sequence>
<evidence type="ECO:0000313" key="2">
    <source>
        <dbReference type="EMBL" id="KAB8339324.1"/>
    </source>
</evidence>
<dbReference type="AlphaFoldDB" id="A0A5N6KSC5"/>
<dbReference type="Proteomes" id="UP000327013">
    <property type="component" value="Unassembled WGS sequence"/>
</dbReference>
<dbReference type="Gene3D" id="3.40.50.300">
    <property type="entry name" value="P-loop containing nucleotide triphosphate hydrolases"/>
    <property type="match status" value="1"/>
</dbReference>
<gene>
    <name evidence="2" type="ORF">FH972_022257</name>
</gene>
<feature type="compositionally biased region" description="Low complexity" evidence="1">
    <location>
        <begin position="29"/>
        <end position="50"/>
    </location>
</feature>
<dbReference type="InterPro" id="IPR027417">
    <property type="entry name" value="P-loop_NTPase"/>
</dbReference>
<evidence type="ECO:0000256" key="1">
    <source>
        <dbReference type="SAM" id="MobiDB-lite"/>
    </source>
</evidence>
<evidence type="ECO:0008006" key="4">
    <source>
        <dbReference type="Google" id="ProtNLM"/>
    </source>
</evidence>
<feature type="region of interest" description="Disordered" evidence="1">
    <location>
        <begin position="25"/>
        <end position="50"/>
    </location>
</feature>
<proteinExistence type="predicted"/>
<accession>A0A5N6KSC5</accession>
<dbReference type="SUPFAM" id="SSF52540">
    <property type="entry name" value="P-loop containing nucleoside triphosphate hydrolases"/>
    <property type="match status" value="1"/>
</dbReference>
<organism evidence="2 3">
    <name type="scientific">Carpinus fangiana</name>
    <dbReference type="NCBI Taxonomy" id="176857"/>
    <lineage>
        <taxon>Eukaryota</taxon>
        <taxon>Viridiplantae</taxon>
        <taxon>Streptophyta</taxon>
        <taxon>Embryophyta</taxon>
        <taxon>Tracheophyta</taxon>
        <taxon>Spermatophyta</taxon>
        <taxon>Magnoliopsida</taxon>
        <taxon>eudicotyledons</taxon>
        <taxon>Gunneridae</taxon>
        <taxon>Pentapetalae</taxon>
        <taxon>rosids</taxon>
        <taxon>fabids</taxon>
        <taxon>Fagales</taxon>
        <taxon>Betulaceae</taxon>
        <taxon>Carpinus</taxon>
    </lineage>
</organism>
<dbReference type="OrthoDB" id="2316594at2759"/>
<name>A0A5N6KSC5_9ROSI</name>
<dbReference type="EMBL" id="VIBQ01000010">
    <property type="protein sequence ID" value="KAB8339324.1"/>
    <property type="molecule type" value="Genomic_DNA"/>
</dbReference>
<protein>
    <recommendedName>
        <fullName evidence="4">Zona occludens toxin N-terminal domain-containing protein</fullName>
    </recommendedName>
</protein>